<reference evidence="1 2" key="1">
    <citation type="journal article" date="2015" name="Stand. Genomic Sci.">
        <title>Complete genome of Pseudomonas chlororaphis strain UFB2, a soil bacterium with antibacterial activity against bacterial canker pathogen of tomato.</title>
        <authorList>
            <person name="Deng P."/>
            <person name="Wang X."/>
            <person name="Baird S.M."/>
            <person name="Lu S.E."/>
        </authorList>
    </citation>
    <scope>NUCLEOTIDE SEQUENCE [LARGE SCALE GENOMIC DNA]</scope>
    <source>
        <strain evidence="1 2">UFB2</strain>
    </source>
</reference>
<evidence type="ECO:0000313" key="2">
    <source>
        <dbReference type="Proteomes" id="UP000035212"/>
    </source>
</evidence>
<proteinExistence type="predicted"/>
<organism evidence="1 2">
    <name type="scientific">Pseudomonas chlororaphis</name>
    <dbReference type="NCBI Taxonomy" id="587753"/>
    <lineage>
        <taxon>Bacteria</taxon>
        <taxon>Pseudomonadati</taxon>
        <taxon>Pseudomonadota</taxon>
        <taxon>Gammaproteobacteria</taxon>
        <taxon>Pseudomonadales</taxon>
        <taxon>Pseudomonadaceae</taxon>
        <taxon>Pseudomonas</taxon>
    </lineage>
</organism>
<name>A0A0G3GPG6_9PSED</name>
<gene>
    <name evidence="1" type="ORF">VM99_26450</name>
</gene>
<reference evidence="2" key="2">
    <citation type="submission" date="2015-03" db="EMBL/GenBank/DDBJ databases">
        <authorList>
            <person name="Deng P."/>
            <person name="Lu S."/>
        </authorList>
    </citation>
    <scope>NUCLEOTIDE SEQUENCE [LARGE SCALE GENOMIC DNA]</scope>
    <source>
        <strain evidence="2">UFB2</strain>
    </source>
</reference>
<evidence type="ECO:0000313" key="1">
    <source>
        <dbReference type="EMBL" id="AKK01423.1"/>
    </source>
</evidence>
<dbReference type="AlphaFoldDB" id="A0A0G3GPG6"/>
<protein>
    <submittedName>
        <fullName evidence="1">Uncharacterized protein</fullName>
    </submittedName>
</protein>
<accession>A0A0G3GPG6</accession>
<dbReference type="PATRIC" id="fig|587753.11.peg.5439"/>
<dbReference type="EMBL" id="CP011020">
    <property type="protein sequence ID" value="AKK01423.1"/>
    <property type="molecule type" value="Genomic_DNA"/>
</dbReference>
<sequence>MTLYETLTLLASLLALVVSTVSLVRGRKLGQVQEDLAKITSELALRQIDSLEIAKLEKAVPQLGVHITSLTKTSYFIITNTGQGSAFDVDLELIDCPDNPLVTARDLLPCPELKPRSTVKLLASFHLSSPLRYQIKLRWTTENGGGESEVFWVSQHSV</sequence>
<dbReference type="Proteomes" id="UP000035212">
    <property type="component" value="Chromosome"/>
</dbReference>